<name>A0A4Z0BLQ2_9BURK</name>
<dbReference type="Proteomes" id="UP000297839">
    <property type="component" value="Unassembled WGS sequence"/>
</dbReference>
<dbReference type="RefSeq" id="WP_135250443.1">
    <property type="nucleotide sequence ID" value="NZ_SMLK01000004.1"/>
</dbReference>
<dbReference type="EMBL" id="SMLK01000004">
    <property type="protein sequence ID" value="TFZ00257.1"/>
    <property type="molecule type" value="Genomic_DNA"/>
</dbReference>
<sequence>MSAQIHTGLQVLAQRILLAHRKAVLMAQWEENIRNTGICTFQLPNGIILSIVGDPGPQLETYLIMRIGGGPDGALPFEDSFQRGVGLCGDLKPSAALSIVAQFAAIPATPQAPAAWADAAAANVAARPFASSIGRAR</sequence>
<reference evidence="1 2" key="1">
    <citation type="submission" date="2019-03" db="EMBL/GenBank/DDBJ databases">
        <title>Ramlibacter sp. 18x22-1, whole genome shotgun sequence.</title>
        <authorList>
            <person name="Zhang X."/>
            <person name="Feng G."/>
            <person name="Zhu H."/>
        </authorList>
    </citation>
    <scope>NUCLEOTIDE SEQUENCE [LARGE SCALE GENOMIC DNA]</scope>
    <source>
        <strain evidence="1 2">18x22-1</strain>
    </source>
</reference>
<dbReference type="AlphaFoldDB" id="A0A4Z0BLQ2"/>
<gene>
    <name evidence="1" type="ORF">EZ216_14250</name>
</gene>
<protein>
    <submittedName>
        <fullName evidence="1">Uncharacterized protein</fullName>
    </submittedName>
</protein>
<comment type="caution">
    <text evidence="1">The sequence shown here is derived from an EMBL/GenBank/DDBJ whole genome shotgun (WGS) entry which is preliminary data.</text>
</comment>
<evidence type="ECO:0000313" key="2">
    <source>
        <dbReference type="Proteomes" id="UP000297839"/>
    </source>
</evidence>
<keyword evidence="2" id="KW-1185">Reference proteome</keyword>
<organism evidence="1 2">
    <name type="scientific">Ramlibacter humi</name>
    <dbReference type="NCBI Taxonomy" id="2530451"/>
    <lineage>
        <taxon>Bacteria</taxon>
        <taxon>Pseudomonadati</taxon>
        <taxon>Pseudomonadota</taxon>
        <taxon>Betaproteobacteria</taxon>
        <taxon>Burkholderiales</taxon>
        <taxon>Comamonadaceae</taxon>
        <taxon>Ramlibacter</taxon>
    </lineage>
</organism>
<accession>A0A4Z0BLQ2</accession>
<proteinExistence type="predicted"/>
<evidence type="ECO:0000313" key="1">
    <source>
        <dbReference type="EMBL" id="TFZ00257.1"/>
    </source>
</evidence>